<dbReference type="CDD" id="cd11527">
    <property type="entry name" value="NTP-PPase_dUTPase"/>
    <property type="match status" value="1"/>
</dbReference>
<dbReference type="OrthoDB" id="80567at2"/>
<evidence type="ECO:0000313" key="1">
    <source>
        <dbReference type="EMBL" id="BBM35432.1"/>
    </source>
</evidence>
<accession>A0A510J824</accession>
<name>A0A510J824_9FUSO</name>
<dbReference type="SUPFAM" id="SSF101386">
    <property type="entry name" value="all-alpha NTP pyrophosphatases"/>
    <property type="match status" value="1"/>
</dbReference>
<gene>
    <name evidence="1" type="ORF">JCM16774_0345</name>
</gene>
<dbReference type="AlphaFoldDB" id="A0A510J824"/>
<dbReference type="RefSeq" id="WP_026736999.1">
    <property type="nucleotide sequence ID" value="NZ_AP019822.1"/>
</dbReference>
<dbReference type="Pfam" id="PF08761">
    <property type="entry name" value="dUTPase_2"/>
    <property type="match status" value="1"/>
</dbReference>
<proteinExistence type="predicted"/>
<dbReference type="Proteomes" id="UP000321606">
    <property type="component" value="Chromosome"/>
</dbReference>
<evidence type="ECO:0000313" key="2">
    <source>
        <dbReference type="Proteomes" id="UP000321606"/>
    </source>
</evidence>
<sequence>MEALKTFDVKELLKRQAELDRKFDDKETLRKRTESRVLIAYFTELGELSQELKGEWNYWKNTAKRYDKNRVLEELSDVLHFFLSYLNLRKCMKTANFERLELDIIQYHYNESIEISLECLFDLDTILIGVEAYHYFRQMLNIVMKIGASEQEFLKVHHEKWLKNMNERTKEEY</sequence>
<dbReference type="STRING" id="714315.GCA_000516535_00358"/>
<organism evidence="1 2">
    <name type="scientific">Pseudoleptotrichia goodfellowii</name>
    <dbReference type="NCBI Taxonomy" id="157692"/>
    <lineage>
        <taxon>Bacteria</taxon>
        <taxon>Fusobacteriati</taxon>
        <taxon>Fusobacteriota</taxon>
        <taxon>Fusobacteriia</taxon>
        <taxon>Fusobacteriales</taxon>
        <taxon>Leptotrichiaceae</taxon>
        <taxon>Pseudoleptotrichia</taxon>
    </lineage>
</organism>
<dbReference type="KEGG" id="lgo:JCM16774_0345"/>
<reference evidence="1 2" key="1">
    <citation type="submission" date="2019-07" db="EMBL/GenBank/DDBJ databases">
        <title>Complete Genome Sequence of Leptotrichia goodfellowii Strain JCM 16774.</title>
        <authorList>
            <person name="Watanabe S."/>
            <person name="Cui L."/>
        </authorList>
    </citation>
    <scope>NUCLEOTIDE SEQUENCE [LARGE SCALE GENOMIC DNA]</scope>
    <source>
        <strain evidence="1 2">JCM16774</strain>
    </source>
</reference>
<dbReference type="EMBL" id="AP019822">
    <property type="protein sequence ID" value="BBM35432.1"/>
    <property type="molecule type" value="Genomic_DNA"/>
</dbReference>
<dbReference type="Gene3D" id="1.10.4010.10">
    <property type="entry name" value="Type II deoxyuridine triphosphatase"/>
    <property type="match status" value="1"/>
</dbReference>
<protein>
    <submittedName>
        <fullName evidence="1">dUTP diphosphatase</fullName>
    </submittedName>
</protein>
<dbReference type="InterPro" id="IPR014871">
    <property type="entry name" value="dUTPase/dCTP_pyrophosphatase"/>
</dbReference>